<feature type="compositionally biased region" description="Polar residues" evidence="2">
    <location>
        <begin position="162"/>
        <end position="174"/>
    </location>
</feature>
<feature type="region of interest" description="Disordered" evidence="2">
    <location>
        <begin position="79"/>
        <end position="182"/>
    </location>
</feature>
<evidence type="ECO:0000313" key="4">
    <source>
        <dbReference type="Proteomes" id="UP000000305"/>
    </source>
</evidence>
<feature type="coiled-coil region" evidence="1">
    <location>
        <begin position="279"/>
        <end position="335"/>
    </location>
</feature>
<name>E9GVQ6_DAPPU</name>
<keyword evidence="4" id="KW-1185">Reference proteome</keyword>
<protein>
    <submittedName>
        <fullName evidence="3">Uncharacterized protein</fullName>
    </submittedName>
</protein>
<organism evidence="3 4">
    <name type="scientific">Daphnia pulex</name>
    <name type="common">Water flea</name>
    <dbReference type="NCBI Taxonomy" id="6669"/>
    <lineage>
        <taxon>Eukaryota</taxon>
        <taxon>Metazoa</taxon>
        <taxon>Ecdysozoa</taxon>
        <taxon>Arthropoda</taxon>
        <taxon>Crustacea</taxon>
        <taxon>Branchiopoda</taxon>
        <taxon>Diplostraca</taxon>
        <taxon>Cladocera</taxon>
        <taxon>Anomopoda</taxon>
        <taxon>Daphniidae</taxon>
        <taxon>Daphnia</taxon>
    </lineage>
</organism>
<dbReference type="AlphaFoldDB" id="E9GVQ6"/>
<dbReference type="Proteomes" id="UP000000305">
    <property type="component" value="Unassembled WGS sequence"/>
</dbReference>
<dbReference type="OrthoDB" id="10339135at2759"/>
<dbReference type="KEGG" id="dpx:DAPPUDRAFT_226046"/>
<proteinExistence type="predicted"/>
<evidence type="ECO:0000256" key="2">
    <source>
        <dbReference type="SAM" id="MobiDB-lite"/>
    </source>
</evidence>
<reference evidence="3 4" key="1">
    <citation type="journal article" date="2011" name="Science">
        <title>The ecoresponsive genome of Daphnia pulex.</title>
        <authorList>
            <person name="Colbourne J.K."/>
            <person name="Pfrender M.E."/>
            <person name="Gilbert D."/>
            <person name="Thomas W.K."/>
            <person name="Tucker A."/>
            <person name="Oakley T.H."/>
            <person name="Tokishita S."/>
            <person name="Aerts A."/>
            <person name="Arnold G.J."/>
            <person name="Basu M.K."/>
            <person name="Bauer D.J."/>
            <person name="Caceres C.E."/>
            <person name="Carmel L."/>
            <person name="Casola C."/>
            <person name="Choi J.H."/>
            <person name="Detter J.C."/>
            <person name="Dong Q."/>
            <person name="Dusheyko S."/>
            <person name="Eads B.D."/>
            <person name="Frohlich T."/>
            <person name="Geiler-Samerotte K.A."/>
            <person name="Gerlach D."/>
            <person name="Hatcher P."/>
            <person name="Jogdeo S."/>
            <person name="Krijgsveld J."/>
            <person name="Kriventseva E.V."/>
            <person name="Kultz D."/>
            <person name="Laforsch C."/>
            <person name="Lindquist E."/>
            <person name="Lopez J."/>
            <person name="Manak J.R."/>
            <person name="Muller J."/>
            <person name="Pangilinan J."/>
            <person name="Patwardhan R.P."/>
            <person name="Pitluck S."/>
            <person name="Pritham E.J."/>
            <person name="Rechtsteiner A."/>
            <person name="Rho M."/>
            <person name="Rogozin I.B."/>
            <person name="Sakarya O."/>
            <person name="Salamov A."/>
            <person name="Schaack S."/>
            <person name="Shapiro H."/>
            <person name="Shiga Y."/>
            <person name="Skalitzky C."/>
            <person name="Smith Z."/>
            <person name="Souvorov A."/>
            <person name="Sung W."/>
            <person name="Tang Z."/>
            <person name="Tsuchiya D."/>
            <person name="Tu H."/>
            <person name="Vos H."/>
            <person name="Wang M."/>
            <person name="Wolf Y.I."/>
            <person name="Yamagata H."/>
            <person name="Yamada T."/>
            <person name="Ye Y."/>
            <person name="Shaw J.R."/>
            <person name="Andrews J."/>
            <person name="Crease T.J."/>
            <person name="Tang H."/>
            <person name="Lucas S.M."/>
            <person name="Robertson H.M."/>
            <person name="Bork P."/>
            <person name="Koonin E.V."/>
            <person name="Zdobnov E.M."/>
            <person name="Grigoriev I.V."/>
            <person name="Lynch M."/>
            <person name="Boore J.L."/>
        </authorList>
    </citation>
    <scope>NUCLEOTIDE SEQUENCE [LARGE SCALE GENOMIC DNA]</scope>
</reference>
<dbReference type="EMBL" id="GL732568">
    <property type="protein sequence ID" value="EFX76449.1"/>
    <property type="molecule type" value="Genomic_DNA"/>
</dbReference>
<keyword evidence="1" id="KW-0175">Coiled coil</keyword>
<feature type="compositionally biased region" description="Low complexity" evidence="2">
    <location>
        <begin position="215"/>
        <end position="225"/>
    </location>
</feature>
<dbReference type="HOGENOM" id="CLU_617638_0_0_1"/>
<feature type="compositionally biased region" description="Polar residues" evidence="2">
    <location>
        <begin position="110"/>
        <end position="135"/>
    </location>
</feature>
<feature type="region of interest" description="Disordered" evidence="2">
    <location>
        <begin position="203"/>
        <end position="225"/>
    </location>
</feature>
<accession>E9GVQ6</accession>
<feature type="non-terminal residue" evidence="3">
    <location>
        <position position="444"/>
    </location>
</feature>
<gene>
    <name evidence="3" type="ORF">DAPPUDRAFT_226046</name>
</gene>
<evidence type="ECO:0000313" key="3">
    <source>
        <dbReference type="EMBL" id="EFX76449.1"/>
    </source>
</evidence>
<sequence>MASLLEGINNLAIVPDKDTALLNNHRKRRNSDSEPFPFDAPESCTLSETELDQILGLFQKFTKVDKNFCNVQNVERPKQIGPATSDAAPSKSTDSKVTPVVNPVKATVKSPASSSKTVASRPASTNSTKTVSNPTSNSKLISSASKSTVNSTKVAASPKTGVKSTGVVSPTKSATNSTKPKISSIKSSTNVVQLAVSSTKSAARNSTKPIVNPKNSTETAATNSTAPLLTRRKRSLPTKSGGGCNKLIESIQLSTSNVRSAFCDLSNTEELDPRFNEKKAAYETEVAQLREKLDNKDLQIEQKYKTKLEQLNQDFQKLEKNMRDTLEKLESVEHSFRRAQAKVVIASLKSGDIKEALEEFEKIESLNNTIILITIALQDEFRIPIENVINFARGMKELEAVVHGTIHIFYELEKKQGFIEKKVVSLLKETVEGIMKQLVEREQK</sequence>
<dbReference type="InParanoid" id="E9GVQ6"/>
<evidence type="ECO:0000256" key="1">
    <source>
        <dbReference type="SAM" id="Coils"/>
    </source>
</evidence>
<feature type="compositionally biased region" description="Low complexity" evidence="2">
    <location>
        <begin position="136"/>
        <end position="147"/>
    </location>
</feature>